<dbReference type="AlphaFoldDB" id="A0A1S8A628"/>
<organism evidence="2">
    <name type="scientific">Rosellinia necatrix</name>
    <name type="common">White root-rot fungus</name>
    <dbReference type="NCBI Taxonomy" id="77044"/>
    <lineage>
        <taxon>Eukaryota</taxon>
        <taxon>Fungi</taxon>
        <taxon>Dikarya</taxon>
        <taxon>Ascomycota</taxon>
        <taxon>Pezizomycotina</taxon>
        <taxon>Sordariomycetes</taxon>
        <taxon>Xylariomycetidae</taxon>
        <taxon>Xylariales</taxon>
        <taxon>Xylariaceae</taxon>
        <taxon>Rosellinia</taxon>
    </lineage>
</organism>
<gene>
    <name evidence="2" type="ORF">SAMD00023353_0500420</name>
</gene>
<proteinExistence type="predicted"/>
<reference evidence="2" key="1">
    <citation type="submission" date="2016-03" db="EMBL/GenBank/DDBJ databases">
        <title>Draft genome sequence of Rosellinia necatrix.</title>
        <authorList>
            <person name="Kanematsu S."/>
        </authorList>
    </citation>
    <scope>NUCLEOTIDE SEQUENCE [LARGE SCALE GENOMIC DNA]</scope>
    <source>
        <strain evidence="2">W97</strain>
    </source>
</reference>
<feature type="region of interest" description="Disordered" evidence="1">
    <location>
        <begin position="37"/>
        <end position="59"/>
    </location>
</feature>
<dbReference type="EMBL" id="DF977450">
    <property type="protein sequence ID" value="GAW25345.1"/>
    <property type="molecule type" value="Genomic_DNA"/>
</dbReference>
<feature type="compositionally biased region" description="Basic and acidic residues" evidence="1">
    <location>
        <begin position="47"/>
        <end position="59"/>
    </location>
</feature>
<evidence type="ECO:0000313" key="3">
    <source>
        <dbReference type="Proteomes" id="UP000054516"/>
    </source>
</evidence>
<dbReference type="Proteomes" id="UP000054516">
    <property type="component" value="Unassembled WGS sequence"/>
</dbReference>
<name>A0A1S8A628_ROSNE</name>
<evidence type="ECO:0000313" key="2">
    <source>
        <dbReference type="EMBL" id="GAW25345.1"/>
    </source>
</evidence>
<protein>
    <submittedName>
        <fullName evidence="2">Uncharacterized protein</fullName>
    </submittedName>
</protein>
<keyword evidence="3" id="KW-1185">Reference proteome</keyword>
<sequence>MRFNTDEINHRSTLALCIPPSTGSSNNILAQALRLRPGTLSGPPFAGEDHGLKRKKETS</sequence>
<accession>A0A1S8A628</accession>
<evidence type="ECO:0000256" key="1">
    <source>
        <dbReference type="SAM" id="MobiDB-lite"/>
    </source>
</evidence>